<protein>
    <submittedName>
        <fullName evidence="2">Uncharacterized protein</fullName>
    </submittedName>
</protein>
<gene>
    <name evidence="2" type="ORF">SAMN04488065_2670</name>
</gene>
<organism evidence="2 3">
    <name type="scientific">Haloplanus vescus</name>
    <dbReference type="NCBI Taxonomy" id="555874"/>
    <lineage>
        <taxon>Archaea</taxon>
        <taxon>Methanobacteriati</taxon>
        <taxon>Methanobacteriota</taxon>
        <taxon>Stenosarchaea group</taxon>
        <taxon>Halobacteria</taxon>
        <taxon>Halobacteriales</taxon>
        <taxon>Haloferacaceae</taxon>
        <taxon>Haloplanus</taxon>
    </lineage>
</organism>
<feature type="transmembrane region" description="Helical" evidence="1">
    <location>
        <begin position="26"/>
        <end position="45"/>
    </location>
</feature>
<dbReference type="OrthoDB" id="350433at2157"/>
<evidence type="ECO:0000256" key="1">
    <source>
        <dbReference type="SAM" id="Phobius"/>
    </source>
</evidence>
<accession>A0A1H4A925</accession>
<keyword evidence="1" id="KW-0812">Transmembrane</keyword>
<reference evidence="2 3" key="1">
    <citation type="submission" date="2016-10" db="EMBL/GenBank/DDBJ databases">
        <authorList>
            <person name="de Groot N.N."/>
        </authorList>
    </citation>
    <scope>NUCLEOTIDE SEQUENCE [LARGE SCALE GENOMIC DNA]</scope>
    <source>
        <strain evidence="2 3">CGMCC 1.8712</strain>
    </source>
</reference>
<dbReference type="EMBL" id="FNQT01000005">
    <property type="protein sequence ID" value="SEA32495.1"/>
    <property type="molecule type" value="Genomic_DNA"/>
</dbReference>
<dbReference type="Proteomes" id="UP000236755">
    <property type="component" value="Unassembled WGS sequence"/>
</dbReference>
<keyword evidence="1" id="KW-1133">Transmembrane helix</keyword>
<keyword evidence="3" id="KW-1185">Reference proteome</keyword>
<proteinExistence type="predicted"/>
<keyword evidence="1" id="KW-0472">Membrane</keyword>
<name>A0A1H4A925_9EURY</name>
<dbReference type="RefSeq" id="WP_092635617.1">
    <property type="nucleotide sequence ID" value="NZ_FNQT01000005.1"/>
</dbReference>
<dbReference type="AlphaFoldDB" id="A0A1H4A925"/>
<dbReference type="STRING" id="555874.SAMN04488065_2670"/>
<feature type="transmembrane region" description="Helical" evidence="1">
    <location>
        <begin position="51"/>
        <end position="71"/>
    </location>
</feature>
<sequence length="199" mass="22508">MHSITIPEETDISRGQWQQAWHPTDILVRYFVAGCILAGVLLLPLAWSIGWYSLIVVSFPVLGLLLGLVIWRRSYTAVNDAYRDILDGICDWDRRGETGAEVFVSAPTGTGQQYRIEPAEEYVLFYVEVTDRYTLLEEITVDFVNLELSTKSESVPYQQIASQSFESGVFSLDSSKGSWRITGLENVSSDEVDHTYVQR</sequence>
<evidence type="ECO:0000313" key="3">
    <source>
        <dbReference type="Proteomes" id="UP000236755"/>
    </source>
</evidence>
<evidence type="ECO:0000313" key="2">
    <source>
        <dbReference type="EMBL" id="SEA32495.1"/>
    </source>
</evidence>